<evidence type="ECO:0000313" key="4">
    <source>
        <dbReference type="Proteomes" id="UP000596742"/>
    </source>
</evidence>
<dbReference type="InterPro" id="IPR012444">
    <property type="entry name" value="DUF1647"/>
</dbReference>
<keyword evidence="4" id="KW-1185">Reference proteome</keyword>
<comment type="caution">
    <text evidence="3">The sequence shown here is derived from an EMBL/GenBank/DDBJ whole genome shotgun (WGS) entry which is preliminary data.</text>
</comment>
<keyword evidence="2" id="KW-0472">Membrane</keyword>
<protein>
    <submittedName>
        <fullName evidence="3">Uncharacterized protein</fullName>
    </submittedName>
</protein>
<dbReference type="Pfam" id="PF07801">
    <property type="entry name" value="DUF1647"/>
    <property type="match status" value="1"/>
</dbReference>
<gene>
    <name evidence="3" type="ORF">MGAL_10B019656</name>
</gene>
<feature type="transmembrane region" description="Helical" evidence="2">
    <location>
        <begin position="35"/>
        <end position="56"/>
    </location>
</feature>
<dbReference type="Proteomes" id="UP000596742">
    <property type="component" value="Unassembled WGS sequence"/>
</dbReference>
<keyword evidence="1" id="KW-0175">Coiled coil</keyword>
<feature type="coiled-coil region" evidence="1">
    <location>
        <begin position="199"/>
        <end position="262"/>
    </location>
</feature>
<evidence type="ECO:0000256" key="2">
    <source>
        <dbReference type="SAM" id="Phobius"/>
    </source>
</evidence>
<keyword evidence="2" id="KW-0812">Transmembrane</keyword>
<dbReference type="OrthoDB" id="5954868at2759"/>
<evidence type="ECO:0000256" key="1">
    <source>
        <dbReference type="SAM" id="Coils"/>
    </source>
</evidence>
<proteinExistence type="predicted"/>
<dbReference type="EMBL" id="UYJE01005605">
    <property type="protein sequence ID" value="VDI38576.1"/>
    <property type="molecule type" value="Genomic_DNA"/>
</dbReference>
<dbReference type="PANTHER" id="PTHR31389:SF4">
    <property type="entry name" value="LD39211P"/>
    <property type="match status" value="1"/>
</dbReference>
<accession>A0A8B6EUT0</accession>
<dbReference type="AlphaFoldDB" id="A0A8B6EUT0"/>
<keyword evidence="2" id="KW-1133">Transmembrane helix</keyword>
<name>A0A8B6EUT0_MYTGA</name>
<sequence length="561" mass="66122">MQRRRGRDPMDNLELGNQINFSGSIPMRKLTRMKIVKYLILILAAVLIHTTYRFFWKSDESVIDVPQSIPTIKDNQDKKVEEEIDSFKARSGNIENLYKDSLMEEKQILSRLKEKRKRYESFKKSIDKAKNEIHIEQAVDTNDIMDLDQSDQSKYEIKTENKDSIKQETEYDIKQENKDDMRKVNRDDIRRENKDDIIHLEQLEIVEDKQQEAKALEREHNIESKIAEILDEVKIVSEEKVEDEMKVDLVALQREEEELKKAEKFIDDKPAVIPSANPVFLEKANKVVEKMEVEIKGTMDVHEEHGIPEIVTAANSKDFEAVKQLVVSLQKFYPDKKIYIFDLDLTDRQRRHLMAACNVRIREFWSNLFPDFVSVWNHYHWKPLIIQTALAEFGHIMWINPGFVAISPAIMDVFKTSADLQVRVLGQHSPHTTHAVTHRQMYKYLPTDRKKLYHTPHMEIFALILHNSENVINKFMKLLVACAMEPKCLAPQSAKWKCDFDFSGKEYADCHRYDESAMNILLKNWFEFDNSKILKSGTIFRPFDRDDRMHLKMCRDEHDMK</sequence>
<evidence type="ECO:0000313" key="3">
    <source>
        <dbReference type="EMBL" id="VDI38576.1"/>
    </source>
</evidence>
<reference evidence="3" key="1">
    <citation type="submission" date="2018-11" db="EMBL/GenBank/DDBJ databases">
        <authorList>
            <person name="Alioto T."/>
            <person name="Alioto T."/>
        </authorList>
    </citation>
    <scope>NUCLEOTIDE SEQUENCE</scope>
</reference>
<organism evidence="3 4">
    <name type="scientific">Mytilus galloprovincialis</name>
    <name type="common">Mediterranean mussel</name>
    <dbReference type="NCBI Taxonomy" id="29158"/>
    <lineage>
        <taxon>Eukaryota</taxon>
        <taxon>Metazoa</taxon>
        <taxon>Spiralia</taxon>
        <taxon>Lophotrochozoa</taxon>
        <taxon>Mollusca</taxon>
        <taxon>Bivalvia</taxon>
        <taxon>Autobranchia</taxon>
        <taxon>Pteriomorphia</taxon>
        <taxon>Mytilida</taxon>
        <taxon>Mytiloidea</taxon>
        <taxon>Mytilidae</taxon>
        <taxon>Mytilinae</taxon>
        <taxon>Mytilus</taxon>
    </lineage>
</organism>
<dbReference type="PANTHER" id="PTHR31389">
    <property type="entry name" value="LD39211P"/>
    <property type="match status" value="1"/>
</dbReference>